<dbReference type="STRING" id="351659.SAMN05421784_11232"/>
<evidence type="ECO:0000313" key="3">
    <source>
        <dbReference type="EMBL" id="SFU57293.1"/>
    </source>
</evidence>
<feature type="signal peptide" evidence="1">
    <location>
        <begin position="1"/>
        <end position="23"/>
    </location>
</feature>
<dbReference type="Proteomes" id="UP000242496">
    <property type="component" value="Unassembled WGS sequence"/>
</dbReference>
<dbReference type="InterPro" id="IPR000259">
    <property type="entry name" value="Adhesion_dom_fimbrial"/>
</dbReference>
<dbReference type="PANTHER" id="PTHR33420:SF26">
    <property type="entry name" value="FIMBRIAL SUBUNIT"/>
    <property type="match status" value="1"/>
</dbReference>
<evidence type="ECO:0000259" key="2">
    <source>
        <dbReference type="Pfam" id="PF00419"/>
    </source>
</evidence>
<reference evidence="4" key="1">
    <citation type="submission" date="2016-10" db="EMBL/GenBank/DDBJ databases">
        <authorList>
            <person name="Varghese N."/>
            <person name="Submissions S."/>
        </authorList>
    </citation>
    <scope>NUCLEOTIDE SEQUENCE [LARGE SCALE GENOMIC DNA]</scope>
    <source>
        <strain evidence="4">DSM 18168</strain>
    </source>
</reference>
<dbReference type="InterPro" id="IPR008966">
    <property type="entry name" value="Adhesion_dom_sf"/>
</dbReference>
<dbReference type="EMBL" id="FPBJ01000012">
    <property type="protein sequence ID" value="SFU57293.1"/>
    <property type="molecule type" value="Genomic_DNA"/>
</dbReference>
<dbReference type="RefSeq" id="WP_092550203.1">
    <property type="nucleotide sequence ID" value="NZ_CAWRBG010000081.1"/>
</dbReference>
<sequence>MKLNKLAMVLGFGVALTAGAANAVNQGNGTVKFTGSIIDAPCSIKNNNVEVNLGQISSHILKDGGRSESHFFKIELENCTDQTKNGLVTTFTGQNNYGVTSQGLLGIEGTAKGAVIAITNAAGKLIPLGARSEVMSLSEGNNDLHFAAYLQGISASDSEGKNLVVPGNFTAIANFSLNYL</sequence>
<dbReference type="Gene3D" id="2.60.40.1090">
    <property type="entry name" value="Fimbrial-type adhesion domain"/>
    <property type="match status" value="1"/>
</dbReference>
<dbReference type="GO" id="GO:0043709">
    <property type="term" value="P:cell adhesion involved in single-species biofilm formation"/>
    <property type="evidence" value="ECO:0007669"/>
    <property type="project" value="TreeGrafter"/>
</dbReference>
<dbReference type="InterPro" id="IPR036937">
    <property type="entry name" value="Adhesion_dom_fimbrial_sf"/>
</dbReference>
<keyword evidence="1" id="KW-0732">Signal</keyword>
<protein>
    <submittedName>
        <fullName evidence="3">Pilin (Type 1 fimbria component protein)</fullName>
    </submittedName>
</protein>
<keyword evidence="4" id="KW-1185">Reference proteome</keyword>
<feature type="chain" id="PRO_5017464887" evidence="1">
    <location>
        <begin position="24"/>
        <end position="180"/>
    </location>
</feature>
<feature type="domain" description="Fimbrial-type adhesion" evidence="2">
    <location>
        <begin position="32"/>
        <end position="179"/>
    </location>
</feature>
<name>A0A1I7H9B6_9GAMM</name>
<accession>A0A1I7H9B6</accession>
<dbReference type="AlphaFoldDB" id="A0A1I7H9B6"/>
<dbReference type="InterPro" id="IPR050263">
    <property type="entry name" value="Bact_Fimbrial_Adh_Pro"/>
</dbReference>
<gene>
    <name evidence="3" type="ORF">SAMN05421784_11232</name>
</gene>
<dbReference type="Pfam" id="PF00419">
    <property type="entry name" value="Fimbrial"/>
    <property type="match status" value="1"/>
</dbReference>
<evidence type="ECO:0000313" key="4">
    <source>
        <dbReference type="Proteomes" id="UP000242496"/>
    </source>
</evidence>
<dbReference type="PANTHER" id="PTHR33420">
    <property type="entry name" value="FIMBRIAL SUBUNIT ELFA-RELATED"/>
    <property type="match status" value="1"/>
</dbReference>
<evidence type="ECO:0000256" key="1">
    <source>
        <dbReference type="SAM" id="SignalP"/>
    </source>
</evidence>
<dbReference type="SUPFAM" id="SSF49401">
    <property type="entry name" value="Bacterial adhesins"/>
    <property type="match status" value="1"/>
</dbReference>
<organism evidence="3 4">
    <name type="scientific">Xenorhabdus koppenhoeferi</name>
    <dbReference type="NCBI Taxonomy" id="351659"/>
    <lineage>
        <taxon>Bacteria</taxon>
        <taxon>Pseudomonadati</taxon>
        <taxon>Pseudomonadota</taxon>
        <taxon>Gammaproteobacteria</taxon>
        <taxon>Enterobacterales</taxon>
        <taxon>Morganellaceae</taxon>
        <taxon>Xenorhabdus</taxon>
    </lineage>
</organism>
<dbReference type="GO" id="GO:0009289">
    <property type="term" value="C:pilus"/>
    <property type="evidence" value="ECO:0007669"/>
    <property type="project" value="InterPro"/>
</dbReference>
<proteinExistence type="predicted"/>
<dbReference type="OrthoDB" id="6522787at2"/>